<organism evidence="2 3">
    <name type="scientific">Arcticibacter tournemirensis</name>
    <dbReference type="NCBI Taxonomy" id="699437"/>
    <lineage>
        <taxon>Bacteria</taxon>
        <taxon>Pseudomonadati</taxon>
        <taxon>Bacteroidota</taxon>
        <taxon>Sphingobacteriia</taxon>
        <taxon>Sphingobacteriales</taxon>
        <taxon>Sphingobacteriaceae</taxon>
        <taxon>Arcticibacter</taxon>
    </lineage>
</organism>
<comment type="caution">
    <text evidence="2">The sequence shown here is derived from an EMBL/GenBank/DDBJ whole genome shotgun (WGS) entry which is preliminary data.</text>
</comment>
<dbReference type="InterPro" id="IPR001296">
    <property type="entry name" value="Glyco_trans_1"/>
</dbReference>
<dbReference type="Pfam" id="PF00534">
    <property type="entry name" value="Glycos_transf_1"/>
    <property type="match status" value="1"/>
</dbReference>
<feature type="domain" description="Glycosyl transferase family 1" evidence="1">
    <location>
        <begin position="173"/>
        <end position="334"/>
    </location>
</feature>
<evidence type="ECO:0000259" key="1">
    <source>
        <dbReference type="Pfam" id="PF00534"/>
    </source>
</evidence>
<dbReference type="RefSeq" id="WP_128769930.1">
    <property type="nucleotide sequence ID" value="NZ_RXOC01000008.1"/>
</dbReference>
<dbReference type="EMBL" id="RXOC01000008">
    <property type="protein sequence ID" value="RXF69122.1"/>
    <property type="molecule type" value="Genomic_DNA"/>
</dbReference>
<dbReference type="GO" id="GO:0016757">
    <property type="term" value="F:glycosyltransferase activity"/>
    <property type="evidence" value="ECO:0007669"/>
    <property type="project" value="InterPro"/>
</dbReference>
<gene>
    <name evidence="2" type="ORF">EKH83_13285</name>
</gene>
<dbReference type="SUPFAM" id="SSF53756">
    <property type="entry name" value="UDP-Glycosyltransferase/glycogen phosphorylase"/>
    <property type="match status" value="1"/>
</dbReference>
<dbReference type="InterPro" id="IPR050194">
    <property type="entry name" value="Glycosyltransferase_grp1"/>
</dbReference>
<dbReference type="AlphaFoldDB" id="A0A4V1KI16"/>
<protein>
    <submittedName>
        <fullName evidence="2">Glycosyltransferase</fullName>
    </submittedName>
</protein>
<dbReference type="CDD" id="cd03801">
    <property type="entry name" value="GT4_PimA-like"/>
    <property type="match status" value="1"/>
</dbReference>
<sequence>MKVLFIGPLPEPLTGHSLACKVFLDEIRSKHEVHVVNLSKKGFSNGIDSIRRLIDVVKILNQIRKLSKKVDVVYFTISESYSGNIKDLLIYLLCFKKLSKMVVHLHGGTIGKMIFSKSRILFRVNKFFIQRLGAVIVLGKVHVSIFTDMIESQRIHIIPNFAEDFLFCDDEVIKSKFQDLTKLRVLFLSNLIHGKGYNELVRAYSQSNAALKESICIDFAGGFESASQKERFLKSIAGDIGMKYQGLVKGVRKKELLHSAHVFCLPTSLNEGQPISIIEAYASGCVVVTTGKGGIPDIFVDEVNGFMVVPQSTDSLCNVFKHLVDNKEKLAKMAFTNRQLADENYRVSLYNQSLVLLLDNVYKS</sequence>
<dbReference type="Gene3D" id="3.40.50.2000">
    <property type="entry name" value="Glycogen Phosphorylase B"/>
    <property type="match status" value="2"/>
</dbReference>
<evidence type="ECO:0000313" key="3">
    <source>
        <dbReference type="Proteomes" id="UP000290848"/>
    </source>
</evidence>
<keyword evidence="2" id="KW-0808">Transferase</keyword>
<reference evidence="2 3" key="1">
    <citation type="submission" date="2018-12" db="EMBL/GenBank/DDBJ databases">
        <title>The Draft Genome Sequence of the Soil Bacterium Pedobacter tournemirensis R1.</title>
        <authorList>
            <person name="He J."/>
        </authorList>
    </citation>
    <scope>NUCLEOTIDE SEQUENCE [LARGE SCALE GENOMIC DNA]</scope>
    <source>
        <strain evidence="2 3">R1</strain>
    </source>
</reference>
<dbReference type="Proteomes" id="UP000290848">
    <property type="component" value="Unassembled WGS sequence"/>
</dbReference>
<dbReference type="PANTHER" id="PTHR45947:SF3">
    <property type="entry name" value="SULFOQUINOVOSYL TRANSFERASE SQD2"/>
    <property type="match status" value="1"/>
</dbReference>
<dbReference type="PANTHER" id="PTHR45947">
    <property type="entry name" value="SULFOQUINOVOSYL TRANSFERASE SQD2"/>
    <property type="match status" value="1"/>
</dbReference>
<name>A0A4V1KI16_9SPHI</name>
<accession>A0A4V1KI16</accession>
<evidence type="ECO:0000313" key="2">
    <source>
        <dbReference type="EMBL" id="RXF69122.1"/>
    </source>
</evidence>
<proteinExistence type="predicted"/>